<dbReference type="InParanoid" id="G0V9I4"/>
<sequence>MNGGEAFELDADTLLSRQQDVIREMWNAENDIVNDISNITEMNFFGNEEDEHNEQEEEEEEEFEDFEEYEDDLDYNSALIEAQQQWDESLEQLNKVLNWILLPMIGKIAGRRVAGVIWRRVMNYIWKS</sequence>
<proteinExistence type="predicted"/>
<evidence type="ECO:0000313" key="3">
    <source>
        <dbReference type="Proteomes" id="UP000001640"/>
    </source>
</evidence>
<protein>
    <submittedName>
        <fullName evidence="2">Uncharacterized protein</fullName>
    </submittedName>
</protein>
<evidence type="ECO:0000313" key="2">
    <source>
        <dbReference type="EMBL" id="CCC68600.1"/>
    </source>
</evidence>
<keyword evidence="3" id="KW-1185">Reference proteome</keyword>
<dbReference type="AlphaFoldDB" id="G0V9I4"/>
<dbReference type="GO" id="GO:0005741">
    <property type="term" value="C:mitochondrial outer membrane"/>
    <property type="evidence" value="ECO:0007669"/>
    <property type="project" value="TreeGrafter"/>
</dbReference>
<dbReference type="GO" id="GO:0045040">
    <property type="term" value="P:protein insertion into mitochondrial outer membrane"/>
    <property type="evidence" value="ECO:0007669"/>
    <property type="project" value="InterPro"/>
</dbReference>
<reference key="2">
    <citation type="submission" date="2011-08" db="EMBL/GenBank/DDBJ databases">
        <title>Genome sequence of Naumovozyma castellii.</title>
        <authorList>
            <person name="Gordon J.L."/>
            <person name="Armisen D."/>
            <person name="Proux-Wera E."/>
            <person name="OhEigeartaigh S.S."/>
            <person name="Byrne K.P."/>
            <person name="Wolfe K.H."/>
        </authorList>
    </citation>
    <scope>NUCLEOTIDE SEQUENCE</scope>
    <source>
        <strain>Type strain:CBS 4309</strain>
    </source>
</reference>
<dbReference type="KEGG" id="ncs:NCAS_0B05160"/>
<dbReference type="Pfam" id="PF19117">
    <property type="entry name" value="Mim2"/>
    <property type="match status" value="1"/>
</dbReference>
<dbReference type="Proteomes" id="UP000001640">
    <property type="component" value="Chromosome 2"/>
</dbReference>
<dbReference type="InterPro" id="IPR037652">
    <property type="entry name" value="Mim2"/>
</dbReference>
<dbReference type="HOGENOM" id="CLU_139325_0_0_1"/>
<feature type="region of interest" description="Disordered" evidence="1">
    <location>
        <begin position="47"/>
        <end position="67"/>
    </location>
</feature>
<dbReference type="PANTHER" id="PTHR28230">
    <property type="entry name" value="CHROMOSOME 1, WHOLE GENOME SHOTGUN SEQUENCE"/>
    <property type="match status" value="1"/>
</dbReference>
<organism evidence="2 3">
    <name type="scientific">Naumovozyma castellii</name>
    <name type="common">Yeast</name>
    <name type="synonym">Saccharomyces castellii</name>
    <dbReference type="NCBI Taxonomy" id="27288"/>
    <lineage>
        <taxon>Eukaryota</taxon>
        <taxon>Fungi</taxon>
        <taxon>Dikarya</taxon>
        <taxon>Ascomycota</taxon>
        <taxon>Saccharomycotina</taxon>
        <taxon>Saccharomycetes</taxon>
        <taxon>Saccharomycetales</taxon>
        <taxon>Saccharomycetaceae</taxon>
        <taxon>Naumovozyma</taxon>
    </lineage>
</organism>
<accession>G0V9I4</accession>
<gene>
    <name evidence="2" type="primary">NCAS0B05160</name>
    <name evidence="2" type="ordered locus">NCAS_0B05160</name>
</gene>
<evidence type="ECO:0000256" key="1">
    <source>
        <dbReference type="SAM" id="MobiDB-lite"/>
    </source>
</evidence>
<dbReference type="GO" id="GO:0070096">
    <property type="term" value="P:mitochondrial outer membrane translocase complex assembly"/>
    <property type="evidence" value="ECO:0007669"/>
    <property type="project" value="InterPro"/>
</dbReference>
<reference evidence="2 3" key="1">
    <citation type="journal article" date="2011" name="Proc. Natl. Acad. Sci. U.S.A.">
        <title>Evolutionary erosion of yeast sex chromosomes by mating-type switching accidents.</title>
        <authorList>
            <person name="Gordon J.L."/>
            <person name="Armisen D."/>
            <person name="Proux-Wera E."/>
            <person name="Oheigeartaigh S.S."/>
            <person name="Byrne K.P."/>
            <person name="Wolfe K.H."/>
        </authorList>
    </citation>
    <scope>NUCLEOTIDE SEQUENCE [LARGE SCALE GENOMIC DNA]</scope>
    <source>
        <strain evidence="3">ATCC 76901 / BCRC 22586 / CBS 4309 / NBRC 1992 / NRRL Y-12630</strain>
    </source>
</reference>
<dbReference type="OMA" id="VIREMWN"/>
<dbReference type="EMBL" id="HE576753">
    <property type="protein sequence ID" value="CCC68600.1"/>
    <property type="molecule type" value="Genomic_DNA"/>
</dbReference>
<dbReference type="GeneID" id="96902158"/>
<dbReference type="PANTHER" id="PTHR28230:SF1">
    <property type="entry name" value="MITOCHONDRIAL IMPORT PROTEIN 2"/>
    <property type="match status" value="1"/>
</dbReference>
<dbReference type="STRING" id="1064592.G0V9I4"/>
<dbReference type="eggNOG" id="ENOG502SBHE">
    <property type="taxonomic scope" value="Eukaryota"/>
</dbReference>
<name>G0V9I4_NAUCA</name>
<dbReference type="RefSeq" id="XP_003674972.1">
    <property type="nucleotide sequence ID" value="XM_003674924.1"/>
</dbReference>
<dbReference type="OrthoDB" id="5555533at2759"/>